<keyword evidence="5" id="KW-0449">Lipoprotein</keyword>
<evidence type="ECO:0000256" key="2">
    <source>
        <dbReference type="ARBA" id="ARBA00022729"/>
    </source>
</evidence>
<evidence type="ECO:0000256" key="4">
    <source>
        <dbReference type="ARBA" id="ARBA00023139"/>
    </source>
</evidence>
<dbReference type="AlphaFoldDB" id="A0A2S4S198"/>
<dbReference type="OrthoDB" id="6462371at2"/>
<name>A0A2S4S198_CITAM</name>
<keyword evidence="4" id="KW-0564">Palmitate</keyword>
<comment type="caution">
    <text evidence="6">The sequence shown here is derived from an EMBL/GenBank/DDBJ whole genome shotgun (WGS) entry which is preliminary data.</text>
</comment>
<reference evidence="6 7" key="1">
    <citation type="submission" date="2018-01" db="EMBL/GenBank/DDBJ databases">
        <title>Complete genome sequences of 14 Citrobacter spp. isolated from plant in Canada.</title>
        <authorList>
            <person name="Bhandare S.G."/>
            <person name="Colavecchio A."/>
            <person name="Jeukens J."/>
            <person name="Emond-Rheault J.-G."/>
            <person name="Freschi L."/>
            <person name="Hamel J."/>
            <person name="Kukavica-Ibrulj I."/>
            <person name="Levesque R."/>
            <person name="Goodridge L."/>
        </authorList>
    </citation>
    <scope>NUCLEOTIDE SEQUENCE [LARGE SCALE GENOMIC DNA]</scope>
    <source>
        <strain evidence="6 7">S1285</strain>
    </source>
</reference>
<keyword evidence="3" id="KW-0472">Membrane</keyword>
<gene>
    <name evidence="6" type="ORF">C3430_00700</name>
</gene>
<accession>A0A2S4S198</accession>
<dbReference type="RefSeq" id="WP_103779302.1">
    <property type="nucleotide sequence ID" value="NZ_PQLX01000001.1"/>
</dbReference>
<dbReference type="EMBL" id="PQLX01000001">
    <property type="protein sequence ID" value="POU67655.1"/>
    <property type="molecule type" value="Genomic_DNA"/>
</dbReference>
<keyword evidence="1" id="KW-1003">Cell membrane</keyword>
<dbReference type="PROSITE" id="PS51257">
    <property type="entry name" value="PROKAR_LIPOPROTEIN"/>
    <property type="match status" value="1"/>
</dbReference>
<sequence>MKIGWSVLFFVPWLSGCSGGNDYSESNMKLFAALYDFEPLKGEVREAHFSIRDETGESFQEIVIKLDPHGCLTSMDVEGTPVGAVSLKREGNRIAGTEDNKKVTFETDKNCIILNKKMDNGELVSSFSYDKNNTVVSVINGKPHKSYRYRYHPDGKEMVIDVIVSDAIVDKTKISYSDPVNKYLDYSARSDGPLLGESVTEMSCKYKNKTPERCDITYKFLDEGTTATLHMDIRATFYE</sequence>
<evidence type="ECO:0000256" key="1">
    <source>
        <dbReference type="ARBA" id="ARBA00022475"/>
    </source>
</evidence>
<dbReference type="Proteomes" id="UP000237003">
    <property type="component" value="Unassembled WGS sequence"/>
</dbReference>
<proteinExistence type="predicted"/>
<dbReference type="InterPro" id="IPR010646">
    <property type="entry name" value="UPF0257"/>
</dbReference>
<protein>
    <recommendedName>
        <fullName evidence="8">YnfC family lipoprotein</fullName>
    </recommendedName>
</protein>
<dbReference type="GO" id="GO:0005886">
    <property type="term" value="C:plasma membrane"/>
    <property type="evidence" value="ECO:0007669"/>
    <property type="project" value="InterPro"/>
</dbReference>
<evidence type="ECO:0000313" key="7">
    <source>
        <dbReference type="Proteomes" id="UP000237003"/>
    </source>
</evidence>
<evidence type="ECO:0000313" key="6">
    <source>
        <dbReference type="EMBL" id="POU67655.1"/>
    </source>
</evidence>
<evidence type="ECO:0000256" key="3">
    <source>
        <dbReference type="ARBA" id="ARBA00023136"/>
    </source>
</evidence>
<keyword evidence="2" id="KW-0732">Signal</keyword>
<organism evidence="6 7">
    <name type="scientific">Citrobacter amalonaticus</name>
    <dbReference type="NCBI Taxonomy" id="35703"/>
    <lineage>
        <taxon>Bacteria</taxon>
        <taxon>Pseudomonadati</taxon>
        <taxon>Pseudomonadota</taxon>
        <taxon>Gammaproteobacteria</taxon>
        <taxon>Enterobacterales</taxon>
        <taxon>Enterobacteriaceae</taxon>
        <taxon>Citrobacter</taxon>
    </lineage>
</organism>
<evidence type="ECO:0008006" key="8">
    <source>
        <dbReference type="Google" id="ProtNLM"/>
    </source>
</evidence>
<dbReference type="Pfam" id="PF06788">
    <property type="entry name" value="UPF0257"/>
    <property type="match status" value="1"/>
</dbReference>
<evidence type="ECO:0000256" key="5">
    <source>
        <dbReference type="ARBA" id="ARBA00023288"/>
    </source>
</evidence>